<dbReference type="eggNOG" id="COG0189">
    <property type="taxonomic scope" value="Bacteria"/>
</dbReference>
<evidence type="ECO:0000256" key="1">
    <source>
        <dbReference type="SAM" id="Phobius"/>
    </source>
</evidence>
<accession>F0P022</accession>
<dbReference type="EMBL" id="CP002455">
    <property type="protein sequence ID" value="ADX67369.1"/>
    <property type="molecule type" value="Genomic_DNA"/>
</dbReference>
<dbReference type="HOGENOM" id="CLU_062378_0_0_10"/>
<proteinExistence type="predicted"/>
<dbReference type="KEGG" id="wvi:Weevi_0653"/>
<evidence type="ECO:0000313" key="3">
    <source>
        <dbReference type="Proteomes" id="UP000008641"/>
    </source>
</evidence>
<feature type="transmembrane region" description="Helical" evidence="1">
    <location>
        <begin position="15"/>
        <end position="34"/>
    </location>
</feature>
<organism evidence="2 3">
    <name type="scientific">Weeksella virosa (strain ATCC 43766 / DSM 16922 / JCM 21250 / CCUG 30538 / CDC 9751 / IAM 14551 / NBRC 16016 / NCTC 11634 / CL345/78)</name>
    <dbReference type="NCBI Taxonomy" id="865938"/>
    <lineage>
        <taxon>Bacteria</taxon>
        <taxon>Pseudomonadati</taxon>
        <taxon>Bacteroidota</taxon>
        <taxon>Flavobacteriia</taxon>
        <taxon>Flavobacteriales</taxon>
        <taxon>Weeksellaceae</taxon>
        <taxon>Weeksella</taxon>
    </lineage>
</organism>
<dbReference type="SUPFAM" id="SSF56059">
    <property type="entry name" value="Glutathione synthetase ATP-binding domain-like"/>
    <property type="match status" value="1"/>
</dbReference>
<dbReference type="Proteomes" id="UP000008641">
    <property type="component" value="Chromosome"/>
</dbReference>
<dbReference type="OrthoDB" id="9775266at2"/>
<reference evidence="2 3" key="1">
    <citation type="journal article" date="2011" name="Stand. Genomic Sci.">
        <title>Complete genome sequence of Weeksella virosa type strain (9751).</title>
        <authorList>
            <person name="Lang E."/>
            <person name="Teshima H."/>
            <person name="Lucas S."/>
            <person name="Lapidus A."/>
            <person name="Hammon N."/>
            <person name="Deshpande S."/>
            <person name="Nolan M."/>
            <person name="Cheng J.F."/>
            <person name="Pitluck S."/>
            <person name="Liolios K."/>
            <person name="Pagani I."/>
            <person name="Mikhailova N."/>
            <person name="Ivanova N."/>
            <person name="Mavromatis K."/>
            <person name="Pati A."/>
            <person name="Tapia R."/>
            <person name="Han C."/>
            <person name="Goodwin L."/>
            <person name="Chen A."/>
            <person name="Palaniappan K."/>
            <person name="Land M."/>
            <person name="Hauser L."/>
            <person name="Chang Y.J."/>
            <person name="Jeffries C.D."/>
            <person name="Brambilla E.M."/>
            <person name="Kopitz M."/>
            <person name="Rohde M."/>
            <person name="Goker M."/>
            <person name="Tindall B.J."/>
            <person name="Detter J.C."/>
            <person name="Woyke T."/>
            <person name="Bristow J."/>
            <person name="Eisen J.A."/>
            <person name="Markowitz V."/>
            <person name="Hugenholtz P."/>
            <person name="Klenk H.P."/>
            <person name="Kyrpides N.C."/>
        </authorList>
    </citation>
    <scope>NUCLEOTIDE SEQUENCE [LARGE SCALE GENOMIC DNA]</scope>
    <source>
        <strain evidence="3">ATCC 43766 / DSM 16922 / JCM 21250 / NBRC 16016 / NCTC 11634 / CL345/78</strain>
    </source>
</reference>
<protein>
    <recommendedName>
        <fullName evidence="4">ATP-grasp domain-containing protein</fullName>
    </recommendedName>
</protein>
<name>F0P022_WEEVC</name>
<sequence length="328" mass="38678">MIWKKFWQRICQYEFWPFWVFYGALTPLYLLYAIRARSLMYFCNVNPSLRFGGFYDYPKYDLIRQLPKKHIPETFFIARKNIDSFQPSYYPVVAKPNKGERGRNVAILYHPTDWEKYKKICNEDLIVQELVDFPLEFGLFYIRYPNQEKGFIWSVTGKEFLAVKGDGKKDLHRLIAENPRTYGQEKVLYERFSNHLDEVLEVGEVLQLSKIGNHYKGTTFLDASYLITEKLSQKVDEIIQTLPDFFYGRLDVKTQSIEDLQQGNFIILELNAANSEATQLYDPKYSVFRAWAIAAELLEIQFQIAQQNKQRGFAYLAWQPLAKVLLQA</sequence>
<gene>
    <name evidence="2" type="ordered locus">Weevi_0653</name>
</gene>
<keyword evidence="1" id="KW-0812">Transmembrane</keyword>
<dbReference type="RefSeq" id="WP_013597761.1">
    <property type="nucleotide sequence ID" value="NC_015144.1"/>
</dbReference>
<keyword evidence="1" id="KW-0472">Membrane</keyword>
<keyword evidence="3" id="KW-1185">Reference proteome</keyword>
<reference evidence="3" key="2">
    <citation type="journal article" date="2011" name="Stand. Genomic Sci.">
        <title>Complete genome sequence of Weeksella virosa type strain (9751T).</title>
        <authorList>
            <person name="Lang E."/>
            <person name="Teshima H."/>
            <person name="Lucas S."/>
            <person name="Lapidus A."/>
            <person name="Hammon N."/>
            <person name="Deshpande S."/>
            <person name="Nolan M."/>
            <person name="Cheng J."/>
            <person name="Pitluck S."/>
            <person name="Liolios K."/>
            <person name="Pagani I."/>
            <person name="Mikhailova N."/>
            <person name="Ivanova N."/>
            <person name="Mavromatis K."/>
            <person name="Pati A."/>
            <person name="Tapia R."/>
            <person name="Han C."/>
            <person name="Goodwin L."/>
            <person name="Chen A."/>
            <person name="Palaniappan K."/>
            <person name="Land M."/>
            <person name="Hauser L."/>
            <person name="Chang Y."/>
            <person name="Jeffries C."/>
            <person name="Brambilla E."/>
            <person name="Kopitz M."/>
            <person name="Rohde M."/>
            <person name="Goker M."/>
            <person name="Tindall B."/>
            <person name="Detter J."/>
            <person name="Woyke T."/>
            <person name="Bristow J."/>
            <person name="Eisen J."/>
            <person name="Markowitz V."/>
            <person name="Hugenholtz P."/>
            <person name="Klenk H."/>
            <person name="Kyrpides N."/>
        </authorList>
    </citation>
    <scope>NUCLEOTIDE SEQUENCE [LARGE SCALE GENOMIC DNA]</scope>
    <source>
        <strain evidence="3">ATCC 43766 / DSM 16922 / JCM 21250 / NBRC 16016 / NCTC 11634 / CL345/78</strain>
    </source>
</reference>
<evidence type="ECO:0000313" key="2">
    <source>
        <dbReference type="EMBL" id="ADX67369.1"/>
    </source>
</evidence>
<dbReference type="STRING" id="865938.Weevi_0653"/>
<keyword evidence="1" id="KW-1133">Transmembrane helix</keyword>
<evidence type="ECO:0008006" key="4">
    <source>
        <dbReference type="Google" id="ProtNLM"/>
    </source>
</evidence>
<dbReference type="AlphaFoldDB" id="F0P022"/>